<dbReference type="STRING" id="869250.J4C3G5"/>
<dbReference type="EMBL" id="AP011947">
    <property type="protein sequence ID" value="BAM40401.1"/>
    <property type="molecule type" value="Genomic_DNA"/>
</dbReference>
<dbReference type="OMA" id="PLERHEY"/>
<dbReference type="KEGG" id="tot:TOT_020000658"/>
<organism evidence="1 2">
    <name type="scientific">Theileria orientalis strain Shintoku</name>
    <dbReference type="NCBI Taxonomy" id="869250"/>
    <lineage>
        <taxon>Eukaryota</taxon>
        <taxon>Sar</taxon>
        <taxon>Alveolata</taxon>
        <taxon>Apicomplexa</taxon>
        <taxon>Aconoidasida</taxon>
        <taxon>Piroplasmida</taxon>
        <taxon>Theileriidae</taxon>
        <taxon>Theileria</taxon>
    </lineage>
</organism>
<accession>J4C3G5</accession>
<dbReference type="AlphaFoldDB" id="J4C3G5"/>
<dbReference type="VEuPathDB" id="PiroplasmaDB:TOT_020000658"/>
<dbReference type="InterPro" id="IPR007480">
    <property type="entry name" value="DUF529"/>
</dbReference>
<evidence type="ECO:0000313" key="1">
    <source>
        <dbReference type="EMBL" id="BAM40401.1"/>
    </source>
</evidence>
<dbReference type="OrthoDB" id="10328708at2759"/>
<keyword evidence="2" id="KW-1185">Reference proteome</keyword>
<name>J4C3G5_THEOR</name>
<reference evidence="1 2" key="1">
    <citation type="journal article" date="2012" name="MBio">
        <title>Comparative genome analysis of three eukaryotic parasites with differing abilities to transform leukocytes reveals key mediators of Theileria-induced leukocyte transformation.</title>
        <authorList>
            <person name="Hayashida K."/>
            <person name="Hara Y."/>
            <person name="Abe T."/>
            <person name="Yamasaki C."/>
            <person name="Toyoda A."/>
            <person name="Kosuge T."/>
            <person name="Suzuki Y."/>
            <person name="Sato Y."/>
            <person name="Kawashima S."/>
            <person name="Katayama T."/>
            <person name="Wakaguri H."/>
            <person name="Inoue N."/>
            <person name="Homma K."/>
            <person name="Tada-Umezaki M."/>
            <person name="Yagi Y."/>
            <person name="Fujii Y."/>
            <person name="Habara T."/>
            <person name="Kanehisa M."/>
            <person name="Watanabe H."/>
            <person name="Ito K."/>
            <person name="Gojobori T."/>
            <person name="Sugawara H."/>
            <person name="Imanishi T."/>
            <person name="Weir W."/>
            <person name="Gardner M."/>
            <person name="Pain A."/>
            <person name="Shiels B."/>
            <person name="Hattori M."/>
            <person name="Nene V."/>
            <person name="Sugimoto C."/>
        </authorList>
    </citation>
    <scope>NUCLEOTIDE SEQUENCE [LARGE SCALE GENOMIC DNA]</scope>
    <source>
        <strain evidence="1 2">Shintoku</strain>
    </source>
</reference>
<dbReference type="RefSeq" id="XP_009690702.1">
    <property type="nucleotide sequence ID" value="XM_009692407.1"/>
</dbReference>
<sequence>MNVSSTKSFLIHFILLFSSNYYRHYKGALSNFALAQEQAEAEQEPQLYVVDLDVNYKSSTPYTEYSYDELNQVTRFTAKPGFLINGIFKGDKFISEAQNYQYYSKVMIYYGRDGGRKLTALLPYEPEPDDVPRATHISELPPPQLIMLNTKLRESTQQIKYSYDQYFNVDRFTCKPGFLIYKVVRGDRTIAQVTDEKYYDRVVIHTGSDGKRKLTVLYPGEKEPPEIPQPGSEPQPVQLQPVQLDVLLKQETEYYKYKYDMFNDLERFTAKPGFVFAIVMKGEKLVTQVTDQRYFDRVLIYKDENGKKRMTTMFPGEEELVSINLREKQSSDEFTYKYTEATDRHKFTCNEGFLVYRVMKGDQFITQVEDNNYYDRVIIERDPAGGKMLTLLYPNDPDVNDPDEPYPAYKIAKGLIRAETEIGVDLADAALQRLPGVTVTKQPTRDPVHIDLDIFRECDLYHVKNNSFQGIYTITARPGYGFKEVRHAADTIWNFDECTKSVDHPHKILMKESWGEKHVAIIFDDDYFVYRRPGKNQPWQDLSARRYDLKRIRFYKGDPNNLDSLVPLERHEYTVGTRYITIGYTFNPGVECSEIRYDKNVMWRYVNKFPKALHLNQDELRRPRCPATLNTQVQRSVSGAPLEPSAISAF</sequence>
<proteinExistence type="predicted"/>
<dbReference type="GeneID" id="20714788"/>
<gene>
    <name evidence="1" type="ORF">TOT_020000658</name>
</gene>
<protein>
    <submittedName>
        <fullName evidence="1">Uncharacterized protein</fullName>
    </submittedName>
</protein>
<dbReference type="Proteomes" id="UP000003786">
    <property type="component" value="Chromosome 2"/>
</dbReference>
<evidence type="ECO:0000313" key="2">
    <source>
        <dbReference type="Proteomes" id="UP000003786"/>
    </source>
</evidence>
<dbReference type="Pfam" id="PF04385">
    <property type="entry name" value="FAINT"/>
    <property type="match status" value="2"/>
</dbReference>